<feature type="chain" id="PRO_5024871572" evidence="2">
    <location>
        <begin position="20"/>
        <end position="305"/>
    </location>
</feature>
<evidence type="ECO:0000256" key="1">
    <source>
        <dbReference type="SAM" id="MobiDB-lite"/>
    </source>
</evidence>
<dbReference type="EMBL" id="ML739153">
    <property type="protein sequence ID" value="KAE8351830.1"/>
    <property type="molecule type" value="Genomic_DNA"/>
</dbReference>
<dbReference type="AlphaFoldDB" id="A0A5N6Z714"/>
<sequence length="305" mass="32889">MYKIHTILAAALLSAVAQAFSLDTSTKHWNYTTNSLASTTSQKCKDAYSTEIACDEYLVQLVDADEERYFLDDMEPENFTQTCTASCHSSLTKYIANVEMACTERGDAAVSSVGFLGKDGMENVPVQTVGHIFLYHLMRSCAKDDGVLPPDFSCSWTCALAYYWNRHFYPYSDWSLGDPRISQFDQDGNETKAGNNMVLTTRHGDIMNTGGWRTIQKCGYGNPAQPPFDVGLAGLIEDIALPPISTPSNATSTSEDSTASATTATASGAASDTPSPIHTGTAARSFSSSLSSFATVMLVGVCTIM</sequence>
<name>A0A5N6Z714_9EURO</name>
<feature type="compositionally biased region" description="Low complexity" evidence="1">
    <location>
        <begin position="248"/>
        <end position="273"/>
    </location>
</feature>
<dbReference type="Proteomes" id="UP000327118">
    <property type="component" value="Unassembled WGS sequence"/>
</dbReference>
<keyword evidence="2" id="KW-0732">Signal</keyword>
<protein>
    <submittedName>
        <fullName evidence="3">Uncharacterized protein</fullName>
    </submittedName>
</protein>
<evidence type="ECO:0000256" key="2">
    <source>
        <dbReference type="SAM" id="SignalP"/>
    </source>
</evidence>
<dbReference type="OrthoDB" id="5985073at2759"/>
<accession>A0A5N6Z714</accession>
<feature type="region of interest" description="Disordered" evidence="1">
    <location>
        <begin position="244"/>
        <end position="276"/>
    </location>
</feature>
<keyword evidence="4" id="KW-1185">Reference proteome</keyword>
<reference evidence="4" key="1">
    <citation type="submission" date="2019-04" db="EMBL/GenBank/DDBJ databases">
        <title>Friends and foes A comparative genomics studyof 23 Aspergillus species from section Flavi.</title>
        <authorList>
            <consortium name="DOE Joint Genome Institute"/>
            <person name="Kjaerbolling I."/>
            <person name="Vesth T."/>
            <person name="Frisvad J.C."/>
            <person name="Nybo J.L."/>
            <person name="Theobald S."/>
            <person name="Kildgaard S."/>
            <person name="Isbrandt T."/>
            <person name="Kuo A."/>
            <person name="Sato A."/>
            <person name="Lyhne E.K."/>
            <person name="Kogle M.E."/>
            <person name="Wiebenga A."/>
            <person name="Kun R.S."/>
            <person name="Lubbers R.J."/>
            <person name="Makela M.R."/>
            <person name="Barry K."/>
            <person name="Chovatia M."/>
            <person name="Clum A."/>
            <person name="Daum C."/>
            <person name="Haridas S."/>
            <person name="He G."/>
            <person name="LaButti K."/>
            <person name="Lipzen A."/>
            <person name="Mondo S."/>
            <person name="Riley R."/>
            <person name="Salamov A."/>
            <person name="Simmons B.A."/>
            <person name="Magnuson J.K."/>
            <person name="Henrissat B."/>
            <person name="Mortensen U.H."/>
            <person name="Larsen T.O."/>
            <person name="Devries R.P."/>
            <person name="Grigoriev I.V."/>
            <person name="Machida M."/>
            <person name="Baker S.E."/>
            <person name="Andersen M.R."/>
        </authorList>
    </citation>
    <scope>NUCLEOTIDE SEQUENCE [LARGE SCALE GENOMIC DNA]</scope>
    <source>
        <strain evidence="4">CBS 553.77</strain>
    </source>
</reference>
<evidence type="ECO:0000313" key="3">
    <source>
        <dbReference type="EMBL" id="KAE8351830.1"/>
    </source>
</evidence>
<proteinExistence type="predicted"/>
<feature type="signal peptide" evidence="2">
    <location>
        <begin position="1"/>
        <end position="19"/>
    </location>
</feature>
<evidence type="ECO:0000313" key="4">
    <source>
        <dbReference type="Proteomes" id="UP000327118"/>
    </source>
</evidence>
<organism evidence="3 4">
    <name type="scientific">Aspergillus coremiiformis</name>
    <dbReference type="NCBI Taxonomy" id="138285"/>
    <lineage>
        <taxon>Eukaryota</taxon>
        <taxon>Fungi</taxon>
        <taxon>Dikarya</taxon>
        <taxon>Ascomycota</taxon>
        <taxon>Pezizomycotina</taxon>
        <taxon>Eurotiomycetes</taxon>
        <taxon>Eurotiomycetidae</taxon>
        <taxon>Eurotiales</taxon>
        <taxon>Aspergillaceae</taxon>
        <taxon>Aspergillus</taxon>
        <taxon>Aspergillus subgen. Circumdati</taxon>
    </lineage>
</organism>
<gene>
    <name evidence="3" type="ORF">BDV28DRAFT_149622</name>
</gene>